<dbReference type="Gene3D" id="3.60.15.10">
    <property type="entry name" value="Ribonuclease Z/Hydroxyacylglutathione hydrolase-like"/>
    <property type="match status" value="1"/>
</dbReference>
<reference evidence="1" key="1">
    <citation type="submission" date="2023-02" db="EMBL/GenBank/DDBJ databases">
        <title>Kitasatospora phosalacinea NBRC 14627.</title>
        <authorList>
            <person name="Ichikawa N."/>
            <person name="Sato H."/>
            <person name="Tonouchi N."/>
        </authorList>
    </citation>
    <scope>NUCLEOTIDE SEQUENCE</scope>
    <source>
        <strain evidence="1">NBRC 14627</strain>
    </source>
</reference>
<proteinExistence type="predicted"/>
<name>A0A9W6QDK7_9ACTN</name>
<evidence type="ECO:0000313" key="2">
    <source>
        <dbReference type="Proteomes" id="UP001165041"/>
    </source>
</evidence>
<accession>A0A9W6QDK7</accession>
<dbReference type="EMBL" id="BSSA01000021">
    <property type="protein sequence ID" value="GLW73048.1"/>
    <property type="molecule type" value="Genomic_DNA"/>
</dbReference>
<evidence type="ECO:0000313" key="1">
    <source>
        <dbReference type="EMBL" id="GLW73048.1"/>
    </source>
</evidence>
<comment type="caution">
    <text evidence="1">The sequence shown here is derived from an EMBL/GenBank/DDBJ whole genome shotgun (WGS) entry which is preliminary data.</text>
</comment>
<protein>
    <submittedName>
        <fullName evidence="1">MBL fold metallo-hydrolase</fullName>
    </submittedName>
</protein>
<dbReference type="PANTHER" id="PTHR43546:SF3">
    <property type="entry name" value="UPF0173 METAL-DEPENDENT HYDROLASE MJ1163"/>
    <property type="match status" value="1"/>
</dbReference>
<dbReference type="Proteomes" id="UP001165041">
    <property type="component" value="Unassembled WGS sequence"/>
</dbReference>
<dbReference type="InterPro" id="IPR050114">
    <property type="entry name" value="UPF0173_UPF0282_UlaG_hydrolase"/>
</dbReference>
<organism evidence="1 2">
    <name type="scientific">Kitasatospora phosalacinea</name>
    <dbReference type="NCBI Taxonomy" id="2065"/>
    <lineage>
        <taxon>Bacteria</taxon>
        <taxon>Bacillati</taxon>
        <taxon>Actinomycetota</taxon>
        <taxon>Actinomycetes</taxon>
        <taxon>Kitasatosporales</taxon>
        <taxon>Streptomycetaceae</taxon>
        <taxon>Kitasatospora</taxon>
    </lineage>
</organism>
<dbReference type="RefSeq" id="WP_285738703.1">
    <property type="nucleotide sequence ID" value="NZ_BSSA01000021.1"/>
</dbReference>
<gene>
    <name evidence="1" type="ORF">Kpho02_53470</name>
</gene>
<dbReference type="PANTHER" id="PTHR43546">
    <property type="entry name" value="UPF0173 METAL-DEPENDENT HYDROLASE MJ1163-RELATED"/>
    <property type="match status" value="1"/>
</dbReference>
<dbReference type="InterPro" id="IPR036866">
    <property type="entry name" value="RibonucZ/Hydroxyglut_hydro"/>
</dbReference>
<sequence>MQLTKHAHACVTLTKDGTRIAVDPGTFTPDAAQVVAGASAVLITHEHVDHFDEELIAAALEARPELRVYGPEPVVGRWTAARRGQVTAVAAGDAFAVEGFEVTVHGDLHAAVHRDVPRVANVGYLVDGRVYHPGDAYHVPDAPVGTLLLPAAGPWTRTGEAVDYVREVAPGRLVQIHEAMLSEIGQLSMARVLSPAMLTDVPLEIVPPGDSVEV</sequence>
<dbReference type="SUPFAM" id="SSF56281">
    <property type="entry name" value="Metallo-hydrolase/oxidoreductase"/>
    <property type="match status" value="1"/>
</dbReference>
<dbReference type="Pfam" id="PF13483">
    <property type="entry name" value="Lactamase_B_3"/>
    <property type="match status" value="1"/>
</dbReference>
<dbReference type="AlphaFoldDB" id="A0A9W6QDK7"/>